<keyword evidence="1" id="KW-0805">Transcription regulation</keyword>
<feature type="domain" description="HTH asnC-type" evidence="4">
    <location>
        <begin position="5"/>
        <end position="66"/>
    </location>
</feature>
<dbReference type="InterPro" id="IPR036390">
    <property type="entry name" value="WH_DNA-bd_sf"/>
</dbReference>
<evidence type="ECO:0000256" key="3">
    <source>
        <dbReference type="ARBA" id="ARBA00023163"/>
    </source>
</evidence>
<dbReference type="PRINTS" id="PR00033">
    <property type="entry name" value="HTHASNC"/>
</dbReference>
<evidence type="ECO:0000313" key="6">
    <source>
        <dbReference type="Proteomes" id="UP000681075"/>
    </source>
</evidence>
<dbReference type="SUPFAM" id="SSF46785">
    <property type="entry name" value="Winged helix' DNA-binding domain"/>
    <property type="match status" value="1"/>
</dbReference>
<dbReference type="PANTHER" id="PTHR30154:SF17">
    <property type="entry name" value="DNA-BINDING TRANSCRIPTIONAL ACTIVATOR DECR"/>
    <property type="match status" value="1"/>
</dbReference>
<accession>A0A8S8XJ02</accession>
<dbReference type="InterPro" id="IPR000485">
    <property type="entry name" value="AsnC-type_HTH_dom"/>
</dbReference>
<dbReference type="InterPro" id="IPR011008">
    <property type="entry name" value="Dimeric_a/b-barrel"/>
</dbReference>
<gene>
    <name evidence="5" type="ORF">TMPK1_38940</name>
</gene>
<evidence type="ECO:0000313" key="5">
    <source>
        <dbReference type="EMBL" id="GIL41657.1"/>
    </source>
</evidence>
<evidence type="ECO:0000259" key="4">
    <source>
        <dbReference type="PROSITE" id="PS50956"/>
    </source>
</evidence>
<protein>
    <submittedName>
        <fullName evidence="5">AsnC family transcriptional regulator</fullName>
    </submittedName>
</protein>
<reference evidence="5" key="1">
    <citation type="submission" date="2021-02" db="EMBL/GenBank/DDBJ databases">
        <title>Genome sequence of Rhodospirillales sp. strain TMPK1 isolated from soil.</title>
        <authorList>
            <person name="Nakai R."/>
            <person name="Kusada H."/>
            <person name="Tamaki H."/>
        </authorList>
    </citation>
    <scope>NUCLEOTIDE SEQUENCE</scope>
    <source>
        <strain evidence="5">TMPK1</strain>
    </source>
</reference>
<comment type="caution">
    <text evidence="5">The sequence shown here is derived from an EMBL/GenBank/DDBJ whole genome shotgun (WGS) entry which is preliminary data.</text>
</comment>
<dbReference type="SUPFAM" id="SSF54909">
    <property type="entry name" value="Dimeric alpha+beta barrel"/>
    <property type="match status" value="1"/>
</dbReference>
<dbReference type="Gene3D" id="1.10.10.10">
    <property type="entry name" value="Winged helix-like DNA-binding domain superfamily/Winged helix DNA-binding domain"/>
    <property type="match status" value="1"/>
</dbReference>
<evidence type="ECO:0000256" key="1">
    <source>
        <dbReference type="ARBA" id="ARBA00023015"/>
    </source>
</evidence>
<name>A0A8S8XJ02_9PROT</name>
<dbReference type="PROSITE" id="PS50956">
    <property type="entry name" value="HTH_ASNC_2"/>
    <property type="match status" value="1"/>
</dbReference>
<keyword evidence="2" id="KW-0238">DNA-binding</keyword>
<keyword evidence="6" id="KW-1185">Reference proteome</keyword>
<dbReference type="InterPro" id="IPR019885">
    <property type="entry name" value="Tscrpt_reg_HTH_AsnC-type_CS"/>
</dbReference>
<dbReference type="InterPro" id="IPR011991">
    <property type="entry name" value="ArsR-like_HTH"/>
</dbReference>
<dbReference type="PANTHER" id="PTHR30154">
    <property type="entry name" value="LEUCINE-RESPONSIVE REGULATORY PROTEIN"/>
    <property type="match status" value="1"/>
</dbReference>
<keyword evidence="3" id="KW-0804">Transcription</keyword>
<dbReference type="GO" id="GO:0043565">
    <property type="term" value="F:sequence-specific DNA binding"/>
    <property type="evidence" value="ECO:0007669"/>
    <property type="project" value="InterPro"/>
</dbReference>
<dbReference type="Pfam" id="PF13412">
    <property type="entry name" value="HTH_24"/>
    <property type="match status" value="1"/>
</dbReference>
<dbReference type="GO" id="GO:0006355">
    <property type="term" value="P:regulation of DNA-templated transcription"/>
    <property type="evidence" value="ECO:0007669"/>
    <property type="project" value="UniProtKB-ARBA"/>
</dbReference>
<dbReference type="CDD" id="cd00090">
    <property type="entry name" value="HTH_ARSR"/>
    <property type="match status" value="1"/>
</dbReference>
<dbReference type="GO" id="GO:0005829">
    <property type="term" value="C:cytosol"/>
    <property type="evidence" value="ECO:0007669"/>
    <property type="project" value="TreeGrafter"/>
</dbReference>
<dbReference type="RefSeq" id="WP_420245241.1">
    <property type="nucleotide sequence ID" value="NZ_BOPV01000001.1"/>
</dbReference>
<dbReference type="Proteomes" id="UP000681075">
    <property type="component" value="Unassembled WGS sequence"/>
</dbReference>
<dbReference type="Pfam" id="PF01037">
    <property type="entry name" value="AsnC_trans_reg"/>
    <property type="match status" value="1"/>
</dbReference>
<organism evidence="5 6">
    <name type="scientific">Roseiterribacter gracilis</name>
    <dbReference type="NCBI Taxonomy" id="2812848"/>
    <lineage>
        <taxon>Bacteria</taxon>
        <taxon>Pseudomonadati</taxon>
        <taxon>Pseudomonadota</taxon>
        <taxon>Alphaproteobacteria</taxon>
        <taxon>Rhodospirillales</taxon>
        <taxon>Roseiterribacteraceae</taxon>
        <taxon>Roseiterribacter</taxon>
    </lineage>
</organism>
<dbReference type="GO" id="GO:0043200">
    <property type="term" value="P:response to amino acid"/>
    <property type="evidence" value="ECO:0007669"/>
    <property type="project" value="TreeGrafter"/>
</dbReference>
<proteinExistence type="predicted"/>
<dbReference type="Gene3D" id="3.30.70.920">
    <property type="match status" value="1"/>
</dbReference>
<dbReference type="AlphaFoldDB" id="A0A8S8XJ02"/>
<dbReference type="EMBL" id="BOPV01000001">
    <property type="protein sequence ID" value="GIL41657.1"/>
    <property type="molecule type" value="Genomic_DNA"/>
</dbReference>
<dbReference type="InterPro" id="IPR019887">
    <property type="entry name" value="Tscrpt_reg_AsnC/Lrp_C"/>
</dbReference>
<dbReference type="InterPro" id="IPR036388">
    <property type="entry name" value="WH-like_DNA-bd_sf"/>
</dbReference>
<dbReference type="PROSITE" id="PS00519">
    <property type="entry name" value="HTH_ASNC_1"/>
    <property type="match status" value="1"/>
</dbReference>
<sequence>MSDDLDAIDLRILEHLQQDASLSTAELADKIGLSQSPCWRRIQRLRDEGYIKRQVAILDRTKLGLDMQIFAQIKVGRLDDTERAAFERSINNVPEIVECYSVFGELDLMIKVVAPDVRWYQEFVFDTLMKLPGVQDVRSVMTLSEMKYTTAMPLPRKGGARTAAASKKR</sequence>
<dbReference type="InterPro" id="IPR019888">
    <property type="entry name" value="Tscrpt_reg_AsnC-like"/>
</dbReference>
<evidence type="ECO:0000256" key="2">
    <source>
        <dbReference type="ARBA" id="ARBA00023125"/>
    </source>
</evidence>
<dbReference type="SMART" id="SM00344">
    <property type="entry name" value="HTH_ASNC"/>
    <property type="match status" value="1"/>
</dbReference>